<name>A0AC60PP23_IXOPE</name>
<organism evidence="1 2">
    <name type="scientific">Ixodes persulcatus</name>
    <name type="common">Taiga tick</name>
    <dbReference type="NCBI Taxonomy" id="34615"/>
    <lineage>
        <taxon>Eukaryota</taxon>
        <taxon>Metazoa</taxon>
        <taxon>Ecdysozoa</taxon>
        <taxon>Arthropoda</taxon>
        <taxon>Chelicerata</taxon>
        <taxon>Arachnida</taxon>
        <taxon>Acari</taxon>
        <taxon>Parasitiformes</taxon>
        <taxon>Ixodida</taxon>
        <taxon>Ixodoidea</taxon>
        <taxon>Ixodidae</taxon>
        <taxon>Ixodinae</taxon>
        <taxon>Ixodes</taxon>
    </lineage>
</organism>
<dbReference type="Proteomes" id="UP000805193">
    <property type="component" value="Unassembled WGS sequence"/>
</dbReference>
<proteinExistence type="predicted"/>
<protein>
    <submittedName>
        <fullName evidence="1">Uncharacterized protein</fullName>
    </submittedName>
</protein>
<keyword evidence="2" id="KW-1185">Reference proteome</keyword>
<evidence type="ECO:0000313" key="2">
    <source>
        <dbReference type="Proteomes" id="UP000805193"/>
    </source>
</evidence>
<evidence type="ECO:0000313" key="1">
    <source>
        <dbReference type="EMBL" id="KAG0422778.1"/>
    </source>
</evidence>
<accession>A0AC60PP23</accession>
<dbReference type="EMBL" id="JABSTQ010010184">
    <property type="protein sequence ID" value="KAG0422778.1"/>
    <property type="molecule type" value="Genomic_DNA"/>
</dbReference>
<sequence>MAGVKHLSFFGQDYNIGAYIAVPDDSCRGVITKIGFGFSTGYLTEKIRPMGPEGPRVLDTRMMGKSDAALITFQGIRVPRFVCFVTVECRCKPYFLTEQSKCWTCGLLNGDMEEHECCIHCKRQHASNDPKCSARKREP</sequence>
<comment type="caution">
    <text evidence="1">The sequence shown here is derived from an EMBL/GenBank/DDBJ whole genome shotgun (WGS) entry which is preliminary data.</text>
</comment>
<gene>
    <name evidence="1" type="ORF">HPB47_001441</name>
</gene>
<reference evidence="1 2" key="1">
    <citation type="journal article" date="2020" name="Cell">
        <title>Large-Scale Comparative Analyses of Tick Genomes Elucidate Their Genetic Diversity and Vector Capacities.</title>
        <authorList>
            <consortium name="Tick Genome and Microbiome Consortium (TIGMIC)"/>
            <person name="Jia N."/>
            <person name="Wang J."/>
            <person name="Shi W."/>
            <person name="Du L."/>
            <person name="Sun Y."/>
            <person name="Zhan W."/>
            <person name="Jiang J.F."/>
            <person name="Wang Q."/>
            <person name="Zhang B."/>
            <person name="Ji P."/>
            <person name="Bell-Sakyi L."/>
            <person name="Cui X.M."/>
            <person name="Yuan T.T."/>
            <person name="Jiang B.G."/>
            <person name="Yang W.F."/>
            <person name="Lam T.T."/>
            <person name="Chang Q.C."/>
            <person name="Ding S.J."/>
            <person name="Wang X.J."/>
            <person name="Zhu J.G."/>
            <person name="Ruan X.D."/>
            <person name="Zhao L."/>
            <person name="Wei J.T."/>
            <person name="Ye R.Z."/>
            <person name="Que T.C."/>
            <person name="Du C.H."/>
            <person name="Zhou Y.H."/>
            <person name="Cheng J.X."/>
            <person name="Dai P.F."/>
            <person name="Guo W.B."/>
            <person name="Han X.H."/>
            <person name="Huang E.J."/>
            <person name="Li L.F."/>
            <person name="Wei W."/>
            <person name="Gao Y.C."/>
            <person name="Liu J.Z."/>
            <person name="Shao H.Z."/>
            <person name="Wang X."/>
            <person name="Wang C.C."/>
            <person name="Yang T.C."/>
            <person name="Huo Q.B."/>
            <person name="Li W."/>
            <person name="Chen H.Y."/>
            <person name="Chen S.E."/>
            <person name="Zhou L.G."/>
            <person name="Ni X.B."/>
            <person name="Tian J.H."/>
            <person name="Sheng Y."/>
            <person name="Liu T."/>
            <person name="Pan Y.S."/>
            <person name="Xia L.Y."/>
            <person name="Li J."/>
            <person name="Zhao F."/>
            <person name="Cao W.C."/>
        </authorList>
    </citation>
    <scope>NUCLEOTIDE SEQUENCE [LARGE SCALE GENOMIC DNA]</scope>
    <source>
        <strain evidence="1">Iper-2018</strain>
    </source>
</reference>